<keyword evidence="3" id="KW-1185">Reference proteome</keyword>
<evidence type="ECO:0000313" key="3">
    <source>
        <dbReference type="Proteomes" id="UP001204524"/>
    </source>
</evidence>
<reference evidence="2 3" key="1">
    <citation type="submission" date="2022-06" db="EMBL/GenBank/DDBJ databases">
        <authorList>
            <person name="So Y."/>
        </authorList>
    </citation>
    <scope>NUCLEOTIDE SEQUENCE [LARGE SCALE GENOMIC DNA]</scope>
    <source>
        <strain evidence="2 3">STR3</strain>
    </source>
</reference>
<accession>A0ABT1KY39</accession>
<dbReference type="RefSeq" id="WP_254181392.1">
    <property type="nucleotide sequence ID" value="NZ_JANARS010000004.1"/>
</dbReference>
<dbReference type="Proteomes" id="UP001204524">
    <property type="component" value="Unassembled WGS sequence"/>
</dbReference>
<dbReference type="EMBL" id="JANARS010000004">
    <property type="protein sequence ID" value="MCP3422186.1"/>
    <property type="molecule type" value="Genomic_DNA"/>
</dbReference>
<protein>
    <submittedName>
        <fullName evidence="2">Uncharacterized protein</fullName>
    </submittedName>
</protein>
<feature type="compositionally biased region" description="Basic and acidic residues" evidence="1">
    <location>
        <begin position="53"/>
        <end position="62"/>
    </location>
</feature>
<comment type="caution">
    <text evidence="2">The sequence shown here is derived from an EMBL/GenBank/DDBJ whole genome shotgun (WGS) entry which is preliminary data.</text>
</comment>
<evidence type="ECO:0000256" key="1">
    <source>
        <dbReference type="SAM" id="MobiDB-lite"/>
    </source>
</evidence>
<proteinExistence type="predicted"/>
<feature type="compositionally biased region" description="Basic and acidic residues" evidence="1">
    <location>
        <begin position="91"/>
        <end position="102"/>
    </location>
</feature>
<feature type="region of interest" description="Disordered" evidence="1">
    <location>
        <begin position="1"/>
        <end position="102"/>
    </location>
</feature>
<gene>
    <name evidence="2" type="ORF">NCI01_10295</name>
</gene>
<name>A0ABT1KY39_9ACTN</name>
<sequence>MSSPDDTTPTPTPASVERESTPNSSGPETAAGGMGSSSERVGHTGRGQVGTDGLRDTSRVDAPDDAPPEQSPGGEEPQPEGVAPKAGYPRLDPRHEDKPYRT</sequence>
<organism evidence="2 3">
    <name type="scientific">Nocardioides pinisoli</name>
    <dbReference type="NCBI Taxonomy" id="2950279"/>
    <lineage>
        <taxon>Bacteria</taxon>
        <taxon>Bacillati</taxon>
        <taxon>Actinomycetota</taxon>
        <taxon>Actinomycetes</taxon>
        <taxon>Propionibacteriales</taxon>
        <taxon>Nocardioidaceae</taxon>
        <taxon>Nocardioides</taxon>
    </lineage>
</organism>
<evidence type="ECO:0000313" key="2">
    <source>
        <dbReference type="EMBL" id="MCP3422186.1"/>
    </source>
</evidence>
<feature type="compositionally biased region" description="Low complexity" evidence="1">
    <location>
        <begin position="71"/>
        <end position="81"/>
    </location>
</feature>